<dbReference type="VEuPathDB" id="TriTrypDB:Tc_MARK_4405"/>
<dbReference type="VEuPathDB" id="TriTrypDB:TCDM_00116"/>
<dbReference type="VEuPathDB" id="TriTrypDB:TcCLB.508461.550"/>
<dbReference type="VEuPathDB" id="TriTrypDB:C4B63_2g700"/>
<dbReference type="VEuPathDB" id="TriTrypDB:TcBrA4_0139890"/>
<dbReference type="VEuPathDB" id="TriTrypDB:TCSYLVIO_005781"/>
<name>A0A2V2XVY1_TRYCR</name>
<dbReference type="EMBL" id="PRFC01000001">
    <property type="protein sequence ID" value="PWV22014.1"/>
    <property type="molecule type" value="Genomic_DNA"/>
</dbReference>
<dbReference type="VEuPathDB" id="TriTrypDB:TcYC6_0069930"/>
<evidence type="ECO:0000313" key="2">
    <source>
        <dbReference type="EMBL" id="PWV22014.1"/>
    </source>
</evidence>
<accession>A0A2V2XVY1</accession>
<evidence type="ECO:0008006" key="4">
    <source>
        <dbReference type="Google" id="ProtNLM"/>
    </source>
</evidence>
<dbReference type="VEuPathDB" id="TriTrypDB:C3747_1g658"/>
<dbReference type="VEuPathDB" id="TriTrypDB:TcG_00625"/>
<evidence type="ECO:0000313" key="3">
    <source>
        <dbReference type="Proteomes" id="UP000246078"/>
    </source>
</evidence>
<sequence length="434" mass="50644">MSEQNGAHSLQAELERMNAAIESYALQLDTINSAIESIDSENHSDDVSRQIFEYQTACERDPANISAEDALDTVTRLENTLKIVRRRNQLLAKENVTQQKLLNDRSKFLLKETKNYENLVDRTGWHEQCSLNPEDEAQKASDIQEMSQLEVTVQRELRAAHTILKKKEALLRGLEEQLAKGTDLDAELNNAYNDIRVRKRECRELELRLEHLRKCSKKNDEALTVFENHGQSVSIEYMETDKDFLKDAVAQMKLVCRRQDNVIRAQLTRQQQLQTRLDTILRSLREMNLEKEYERNVSKSALVPSASREEPEDVSSILPKEETIPIHTYRLIFKNKELMNTNVVRKNMLVLEKEGVIQALEASLMKYANALNMTTRQLENMKINKGFEMTELMVELQQQHKNYLQQLEQIMQENNKLKKQLYRTPQLRTLIKNR</sequence>
<feature type="coiled-coil region" evidence="1">
    <location>
        <begin position="157"/>
        <end position="184"/>
    </location>
</feature>
<proteinExistence type="predicted"/>
<gene>
    <name evidence="2" type="ORF">C3747_1g658</name>
</gene>
<dbReference type="VEuPathDB" id="TriTrypDB:ECC02_001331"/>
<dbReference type="AlphaFoldDB" id="A0A2V2XVY1"/>
<feature type="coiled-coil region" evidence="1">
    <location>
        <begin position="357"/>
        <end position="424"/>
    </location>
</feature>
<organism evidence="2 3">
    <name type="scientific">Trypanosoma cruzi</name>
    <dbReference type="NCBI Taxonomy" id="5693"/>
    <lineage>
        <taxon>Eukaryota</taxon>
        <taxon>Discoba</taxon>
        <taxon>Euglenozoa</taxon>
        <taxon>Kinetoplastea</taxon>
        <taxon>Metakinetoplastina</taxon>
        <taxon>Trypanosomatida</taxon>
        <taxon>Trypanosomatidae</taxon>
        <taxon>Trypanosoma</taxon>
        <taxon>Schizotrypanum</taxon>
    </lineage>
</organism>
<evidence type="ECO:0000256" key="1">
    <source>
        <dbReference type="SAM" id="Coils"/>
    </source>
</evidence>
<feature type="coiled-coil region" evidence="1">
    <location>
        <begin position="67"/>
        <end position="94"/>
    </location>
</feature>
<keyword evidence="1" id="KW-0175">Coiled coil</keyword>
<protein>
    <recommendedName>
        <fullName evidence="4">DUF4201 domain-containing protein</fullName>
    </recommendedName>
</protein>
<comment type="caution">
    <text evidence="2">The sequence shown here is derived from an EMBL/GenBank/DDBJ whole genome shotgun (WGS) entry which is preliminary data.</text>
</comment>
<dbReference type="VEuPathDB" id="TriTrypDB:TcCL_NonESM00148"/>
<reference evidence="2 3" key="1">
    <citation type="journal article" date="2018" name="Microb. Genom.">
        <title>Expanding an expanded genome: long-read sequencing of Trypanosoma cruzi.</title>
        <authorList>
            <person name="Berna L."/>
            <person name="Rodriguez M."/>
            <person name="Chiribao M.L."/>
            <person name="Parodi-Talice A."/>
            <person name="Pita S."/>
            <person name="Rijo G."/>
            <person name="Alvarez-Valin F."/>
            <person name="Robello C."/>
        </authorList>
    </citation>
    <scope>NUCLEOTIDE SEQUENCE [LARGE SCALE GENOMIC DNA]</scope>
    <source>
        <strain evidence="2 3">TCC</strain>
    </source>
</reference>
<dbReference type="Proteomes" id="UP000246078">
    <property type="component" value="Unassembled WGS sequence"/>
</dbReference>
<dbReference type="VEuPathDB" id="TriTrypDB:BCY84_14146"/>